<keyword evidence="1" id="KW-0812">Transmembrane</keyword>
<evidence type="ECO:0008006" key="5">
    <source>
        <dbReference type="Google" id="ProtNLM"/>
    </source>
</evidence>
<dbReference type="AlphaFoldDB" id="A0A2T4MX19"/>
<proteinExistence type="predicted"/>
<evidence type="ECO:0000313" key="4">
    <source>
        <dbReference type="Proteomes" id="UP000241986"/>
    </source>
</evidence>
<evidence type="ECO:0000256" key="2">
    <source>
        <dbReference type="SAM" id="SignalP"/>
    </source>
</evidence>
<comment type="caution">
    <text evidence="3">The sequence shown here is derived from an EMBL/GenBank/DDBJ whole genome shotgun (WGS) entry which is preliminary data.</text>
</comment>
<feature type="transmembrane region" description="Helical" evidence="1">
    <location>
        <begin position="51"/>
        <end position="69"/>
    </location>
</feature>
<feature type="transmembrane region" description="Helical" evidence="1">
    <location>
        <begin position="81"/>
        <end position="100"/>
    </location>
</feature>
<keyword evidence="1" id="KW-1133">Transmembrane helix</keyword>
<dbReference type="Pfam" id="PF20535">
    <property type="entry name" value="DUF6750"/>
    <property type="match status" value="1"/>
</dbReference>
<dbReference type="InterPro" id="IPR046638">
    <property type="entry name" value="DUF6750"/>
</dbReference>
<keyword evidence="2" id="KW-0732">Signal</keyword>
<feature type="chain" id="PRO_5015622782" description="DUF4134 domain-containing protein" evidence="2">
    <location>
        <begin position="28"/>
        <end position="123"/>
    </location>
</feature>
<keyword evidence="1" id="KW-0472">Membrane</keyword>
<dbReference type="EMBL" id="PZKL01000045">
    <property type="protein sequence ID" value="PTH79147.1"/>
    <property type="molecule type" value="Genomic_DNA"/>
</dbReference>
<dbReference type="RefSeq" id="WP_107684774.1">
    <property type="nucleotide sequence ID" value="NZ_PZKL01000045.1"/>
</dbReference>
<accession>A0A2T4MX19</accession>
<reference evidence="3 4" key="1">
    <citation type="submission" date="2018-03" db="EMBL/GenBank/DDBJ databases">
        <title>Aeromonas veronii whole genome sequencing and analysis.</title>
        <authorList>
            <person name="Xie H."/>
            <person name="Liu T."/>
            <person name="Wang K."/>
        </authorList>
    </citation>
    <scope>NUCLEOTIDE SEQUENCE [LARGE SCALE GENOMIC DNA]</scope>
    <source>
        <strain evidence="3 4">XH.VA.1</strain>
    </source>
</reference>
<sequence>MKKNKYAMSVLSAVALGAMMFSIDANAANDVANLAETIQGNIKAVKSLIVSASYMVGVFLFAGGLYMIYKDSKQPGQDHAKKGFISLAIGTCLLILPTMIDYMSGSLGGGDVSATSFKNDAQF</sequence>
<organism evidence="3 4">
    <name type="scientific">Aeromonas veronii</name>
    <dbReference type="NCBI Taxonomy" id="654"/>
    <lineage>
        <taxon>Bacteria</taxon>
        <taxon>Pseudomonadati</taxon>
        <taxon>Pseudomonadota</taxon>
        <taxon>Gammaproteobacteria</taxon>
        <taxon>Aeromonadales</taxon>
        <taxon>Aeromonadaceae</taxon>
        <taxon>Aeromonas</taxon>
    </lineage>
</organism>
<feature type="signal peptide" evidence="2">
    <location>
        <begin position="1"/>
        <end position="27"/>
    </location>
</feature>
<gene>
    <name evidence="3" type="ORF">DAA48_22210</name>
</gene>
<evidence type="ECO:0000313" key="3">
    <source>
        <dbReference type="EMBL" id="PTH79147.1"/>
    </source>
</evidence>
<dbReference type="Proteomes" id="UP000241986">
    <property type="component" value="Unassembled WGS sequence"/>
</dbReference>
<protein>
    <recommendedName>
        <fullName evidence="5">DUF4134 domain-containing protein</fullName>
    </recommendedName>
</protein>
<name>A0A2T4MX19_AERVE</name>
<evidence type="ECO:0000256" key="1">
    <source>
        <dbReference type="SAM" id="Phobius"/>
    </source>
</evidence>